<evidence type="ECO:0000313" key="3">
    <source>
        <dbReference type="Proteomes" id="UP000823405"/>
    </source>
</evidence>
<keyword evidence="1" id="KW-0732">Signal</keyword>
<evidence type="ECO:0000256" key="1">
    <source>
        <dbReference type="SAM" id="SignalP"/>
    </source>
</evidence>
<name>A0A9P6QP24_9FUNG</name>
<feature type="chain" id="PRO_5040383104" evidence="1">
    <location>
        <begin position="21"/>
        <end position="117"/>
    </location>
</feature>
<dbReference type="EMBL" id="JAAAIN010004736">
    <property type="protein sequence ID" value="KAG0278690.1"/>
    <property type="molecule type" value="Genomic_DNA"/>
</dbReference>
<reference evidence="2" key="1">
    <citation type="journal article" date="2020" name="Fungal Divers.">
        <title>Resolving the Mortierellaceae phylogeny through synthesis of multi-gene phylogenetics and phylogenomics.</title>
        <authorList>
            <person name="Vandepol N."/>
            <person name="Liber J."/>
            <person name="Desiro A."/>
            <person name="Na H."/>
            <person name="Kennedy M."/>
            <person name="Barry K."/>
            <person name="Grigoriev I.V."/>
            <person name="Miller A.N."/>
            <person name="O'Donnell K."/>
            <person name="Stajich J.E."/>
            <person name="Bonito G."/>
        </authorList>
    </citation>
    <scope>NUCLEOTIDE SEQUENCE</scope>
    <source>
        <strain evidence="2">NVP60</strain>
    </source>
</reference>
<comment type="caution">
    <text evidence="2">The sequence shown here is derived from an EMBL/GenBank/DDBJ whole genome shotgun (WGS) entry which is preliminary data.</text>
</comment>
<keyword evidence="3" id="KW-1185">Reference proteome</keyword>
<organism evidence="2 3">
    <name type="scientific">Linnemannia gamsii</name>
    <dbReference type="NCBI Taxonomy" id="64522"/>
    <lineage>
        <taxon>Eukaryota</taxon>
        <taxon>Fungi</taxon>
        <taxon>Fungi incertae sedis</taxon>
        <taxon>Mucoromycota</taxon>
        <taxon>Mortierellomycotina</taxon>
        <taxon>Mortierellomycetes</taxon>
        <taxon>Mortierellales</taxon>
        <taxon>Mortierellaceae</taxon>
        <taxon>Linnemannia</taxon>
    </lineage>
</organism>
<gene>
    <name evidence="2" type="ORF">BGZ97_009698</name>
</gene>
<dbReference type="Proteomes" id="UP000823405">
    <property type="component" value="Unassembled WGS sequence"/>
</dbReference>
<evidence type="ECO:0000313" key="2">
    <source>
        <dbReference type="EMBL" id="KAG0278690.1"/>
    </source>
</evidence>
<feature type="signal peptide" evidence="1">
    <location>
        <begin position="1"/>
        <end position="20"/>
    </location>
</feature>
<sequence length="117" mass="12689">MKLQFSIVVCILMSFAAAGAEMMEKLCTADDATMVKFEAMMPKFLACAKQVNPKEEAAWSACNTSVFGSDPKTAADAKALYCVDDKTKHKALKECFANAGIIEKVGDKENFKNCMAS</sequence>
<protein>
    <submittedName>
        <fullName evidence="2">Uncharacterized protein</fullName>
    </submittedName>
</protein>
<dbReference type="OrthoDB" id="2427717at2759"/>
<proteinExistence type="predicted"/>
<dbReference type="AlphaFoldDB" id="A0A9P6QP24"/>
<accession>A0A9P6QP24</accession>